<evidence type="ECO:0000313" key="7">
    <source>
        <dbReference type="EMBL" id="KAA8819583.1"/>
    </source>
</evidence>
<evidence type="ECO:0000256" key="1">
    <source>
        <dbReference type="ARBA" id="ARBA00004635"/>
    </source>
</evidence>
<dbReference type="PIRSF" id="PIRSF002854">
    <property type="entry name" value="MetQ"/>
    <property type="match status" value="1"/>
</dbReference>
<protein>
    <recommendedName>
        <fullName evidence="6">Lipoprotein</fullName>
    </recommendedName>
</protein>
<evidence type="ECO:0000256" key="4">
    <source>
        <dbReference type="ARBA" id="ARBA00023139"/>
    </source>
</evidence>
<keyword evidence="10" id="KW-1185">Reference proteome</keyword>
<dbReference type="AlphaFoldDB" id="A0A5J5E2H9"/>
<dbReference type="SUPFAM" id="SSF53850">
    <property type="entry name" value="Periplasmic binding protein-like II"/>
    <property type="match status" value="1"/>
</dbReference>
<dbReference type="Pfam" id="PF03180">
    <property type="entry name" value="Lipoprotein_9"/>
    <property type="match status" value="1"/>
</dbReference>
<accession>A0A5J5E2H9</accession>
<dbReference type="InterPro" id="IPR004872">
    <property type="entry name" value="Lipoprotein_NlpA"/>
</dbReference>
<evidence type="ECO:0000256" key="2">
    <source>
        <dbReference type="ARBA" id="ARBA00022729"/>
    </source>
</evidence>
<dbReference type="PANTHER" id="PTHR30429">
    <property type="entry name" value="D-METHIONINE-BINDING LIPOPROTEIN METQ"/>
    <property type="match status" value="1"/>
</dbReference>
<dbReference type="GO" id="GO:0016020">
    <property type="term" value="C:membrane"/>
    <property type="evidence" value="ECO:0007669"/>
    <property type="project" value="UniProtKB-SubCell"/>
</dbReference>
<evidence type="ECO:0000256" key="6">
    <source>
        <dbReference type="PIRNR" id="PIRNR002854"/>
    </source>
</evidence>
<comment type="caution">
    <text evidence="8">The sequence shown here is derived from an EMBL/GenBank/DDBJ whole genome shotgun (WGS) entry which is preliminary data.</text>
</comment>
<dbReference type="Proteomes" id="UP000345527">
    <property type="component" value="Unassembled WGS sequence"/>
</dbReference>
<dbReference type="EMBL" id="RZOA01000009">
    <property type="protein sequence ID" value="KAA8823409.1"/>
    <property type="molecule type" value="Genomic_DNA"/>
</dbReference>
<dbReference type="PANTHER" id="PTHR30429:SF1">
    <property type="entry name" value="D-METHIONINE-BINDING LIPOPROTEIN METQ-RELATED"/>
    <property type="match status" value="1"/>
</dbReference>
<proteinExistence type="inferred from homology"/>
<keyword evidence="3" id="KW-0472">Membrane</keyword>
<evidence type="ECO:0000313" key="8">
    <source>
        <dbReference type="EMBL" id="KAA8823409.1"/>
    </source>
</evidence>
<sequence length="298" mass="31893">MAKASSKKSITGRLIAIGVVVAAVVAGAIGVSVANAVRAGGQTPTIVKVATDSDSYDDIWDAVNQTLAAENANIEVQLVKMDGSQINGATVKKEVDLNAFQHRAYLDDQIKESGYKLQVFANTLIQPLNVYSDKIKSLDDLKDGDTIAVPNNPTNLGRALKVLEAGGVLKTNPDKGYLPTVADITENPKNIQIKEVASTQIPKLLPDVTAGIINANTAVDAGLNPRDDSIFSVPVNPNDIYNKPWINLIAGRTGEQGNPVYRKIVEAYGSEAVKKVIDEKHTADSIYTYENLLDKPEA</sequence>
<evidence type="ECO:0000256" key="3">
    <source>
        <dbReference type="ARBA" id="ARBA00023136"/>
    </source>
</evidence>
<evidence type="ECO:0000313" key="10">
    <source>
        <dbReference type="Proteomes" id="UP000374630"/>
    </source>
</evidence>
<comment type="similarity">
    <text evidence="6">Belongs to the nlpA lipoprotein family.</text>
</comment>
<keyword evidence="2" id="KW-0732">Signal</keyword>
<gene>
    <name evidence="8" type="ORF">EM848_05545</name>
    <name evidence="7" type="ORF">EMO90_08085</name>
</gene>
<dbReference type="EMBL" id="RZNZ01000010">
    <property type="protein sequence ID" value="KAA8819583.1"/>
    <property type="molecule type" value="Genomic_DNA"/>
</dbReference>
<reference evidence="9 10" key="1">
    <citation type="journal article" date="2019" name="Syst. Appl. Microbiol.">
        <title>Characterization of Bifidobacterium species in feaces of the Egyptian fruit bat: Description of B. vespertilionis sp. nov. and B. rousetti sp. nov.</title>
        <authorList>
            <person name="Modesto M."/>
            <person name="Satti M."/>
            <person name="Watanabe K."/>
            <person name="Puglisi E."/>
            <person name="Morelli L."/>
            <person name="Huang C.-H."/>
            <person name="Liou J.-S."/>
            <person name="Miyashita M."/>
            <person name="Tamura T."/>
            <person name="Saito S."/>
            <person name="Mori K."/>
            <person name="Huang L."/>
            <person name="Sciavilla P."/>
            <person name="Sandri C."/>
            <person name="Spiezio C."/>
            <person name="Vitali F."/>
            <person name="Cavalieri D."/>
            <person name="Perpetuini G."/>
            <person name="Tofalo R."/>
            <person name="Bonetti A."/>
            <person name="Arita M."/>
            <person name="Mattarelli P."/>
        </authorList>
    </citation>
    <scope>NUCLEOTIDE SEQUENCE [LARGE SCALE GENOMIC DNA]</scope>
    <source>
        <strain evidence="7 10">RST16</strain>
        <strain evidence="8 9">RST8</strain>
    </source>
</reference>
<keyword evidence="4" id="KW-0564">Palmitate</keyword>
<evidence type="ECO:0000313" key="9">
    <source>
        <dbReference type="Proteomes" id="UP000345527"/>
    </source>
</evidence>
<dbReference type="RefSeq" id="WP_150353942.1">
    <property type="nucleotide sequence ID" value="NZ_RZNZ01000010.1"/>
</dbReference>
<organism evidence="8 9">
    <name type="scientific">Bifidobacterium vespertilionis</name>
    <dbReference type="NCBI Taxonomy" id="2562524"/>
    <lineage>
        <taxon>Bacteria</taxon>
        <taxon>Bacillati</taxon>
        <taxon>Actinomycetota</taxon>
        <taxon>Actinomycetes</taxon>
        <taxon>Bifidobacteriales</taxon>
        <taxon>Bifidobacteriaceae</taxon>
        <taxon>Bifidobacterium</taxon>
    </lineage>
</organism>
<dbReference type="OrthoDB" id="9812878at2"/>
<dbReference type="Gene3D" id="3.40.190.10">
    <property type="entry name" value="Periplasmic binding protein-like II"/>
    <property type="match status" value="2"/>
</dbReference>
<name>A0A5J5E2H9_9BIFI</name>
<dbReference type="Proteomes" id="UP000374630">
    <property type="component" value="Unassembled WGS sequence"/>
</dbReference>
<comment type="subcellular location">
    <subcellularLocation>
        <location evidence="1">Membrane</location>
        <topology evidence="1">Lipid-anchor</topology>
    </subcellularLocation>
</comment>
<keyword evidence="5 6" id="KW-0449">Lipoprotein</keyword>
<evidence type="ECO:0000256" key="5">
    <source>
        <dbReference type="ARBA" id="ARBA00023288"/>
    </source>
</evidence>